<feature type="region of interest" description="Disordered" evidence="1">
    <location>
        <begin position="1"/>
        <end position="28"/>
    </location>
</feature>
<accession>A0A2I0APD0</accession>
<evidence type="ECO:0000313" key="3">
    <source>
        <dbReference type="Proteomes" id="UP000236161"/>
    </source>
</evidence>
<sequence length="118" mass="13673">MLEDAKASPPDVSRAKKEKKRKHWGDEPSATMICIGKNYIRDERRPHQTHEQKHFFSRPPNGVDPENYYEFHGNYGHKLHKCRTFRALLNKLADQSKVELMLMAPTSNVAQKGKALED</sequence>
<reference evidence="2 3" key="1">
    <citation type="journal article" date="2017" name="Nature">
        <title>The Apostasia genome and the evolution of orchids.</title>
        <authorList>
            <person name="Zhang G.Q."/>
            <person name="Liu K.W."/>
            <person name="Li Z."/>
            <person name="Lohaus R."/>
            <person name="Hsiao Y.Y."/>
            <person name="Niu S.C."/>
            <person name="Wang J.Y."/>
            <person name="Lin Y.C."/>
            <person name="Xu Q."/>
            <person name="Chen L.J."/>
            <person name="Yoshida K."/>
            <person name="Fujiwara S."/>
            <person name="Wang Z.W."/>
            <person name="Zhang Y.Q."/>
            <person name="Mitsuda N."/>
            <person name="Wang M."/>
            <person name="Liu G.H."/>
            <person name="Pecoraro L."/>
            <person name="Huang H.X."/>
            <person name="Xiao X.J."/>
            <person name="Lin M."/>
            <person name="Wu X.Y."/>
            <person name="Wu W.L."/>
            <person name="Chen Y.Y."/>
            <person name="Chang S.B."/>
            <person name="Sakamoto S."/>
            <person name="Ohme-Takagi M."/>
            <person name="Yagi M."/>
            <person name="Zeng S.J."/>
            <person name="Shen C.Y."/>
            <person name="Yeh C.M."/>
            <person name="Luo Y.B."/>
            <person name="Tsai W.C."/>
            <person name="Van de Peer Y."/>
            <person name="Liu Z.J."/>
        </authorList>
    </citation>
    <scope>NUCLEOTIDE SEQUENCE [LARGE SCALE GENOMIC DNA]</scope>
    <source>
        <strain evidence="3">cv. Shenzhen</strain>
        <tissue evidence="2">Stem</tissue>
    </source>
</reference>
<gene>
    <name evidence="2" type="ORF">AXF42_Ash002641</name>
</gene>
<evidence type="ECO:0000313" key="2">
    <source>
        <dbReference type="EMBL" id="PKA57336.1"/>
    </source>
</evidence>
<organism evidence="2 3">
    <name type="scientific">Apostasia shenzhenica</name>
    <dbReference type="NCBI Taxonomy" id="1088818"/>
    <lineage>
        <taxon>Eukaryota</taxon>
        <taxon>Viridiplantae</taxon>
        <taxon>Streptophyta</taxon>
        <taxon>Embryophyta</taxon>
        <taxon>Tracheophyta</taxon>
        <taxon>Spermatophyta</taxon>
        <taxon>Magnoliopsida</taxon>
        <taxon>Liliopsida</taxon>
        <taxon>Asparagales</taxon>
        <taxon>Orchidaceae</taxon>
        <taxon>Apostasioideae</taxon>
        <taxon>Apostasia</taxon>
    </lineage>
</organism>
<dbReference type="AlphaFoldDB" id="A0A2I0APD0"/>
<dbReference type="OrthoDB" id="787000at2759"/>
<keyword evidence="3" id="KW-1185">Reference proteome</keyword>
<dbReference type="Proteomes" id="UP000236161">
    <property type="component" value="Unassembled WGS sequence"/>
</dbReference>
<name>A0A2I0APD0_9ASPA</name>
<evidence type="ECO:0000256" key="1">
    <source>
        <dbReference type="SAM" id="MobiDB-lite"/>
    </source>
</evidence>
<proteinExistence type="predicted"/>
<protein>
    <submittedName>
        <fullName evidence="2">Uncharacterized protein</fullName>
    </submittedName>
</protein>
<dbReference type="EMBL" id="KZ451969">
    <property type="protein sequence ID" value="PKA57336.1"/>
    <property type="molecule type" value="Genomic_DNA"/>
</dbReference>